<gene>
    <name evidence="2" type="ORF">SAMN04487988_10371</name>
</gene>
<organism evidence="2 3">
    <name type="scientific">Algoriphagus hitonicola</name>
    <dbReference type="NCBI Taxonomy" id="435880"/>
    <lineage>
        <taxon>Bacteria</taxon>
        <taxon>Pseudomonadati</taxon>
        <taxon>Bacteroidota</taxon>
        <taxon>Cytophagia</taxon>
        <taxon>Cytophagales</taxon>
        <taxon>Cyclobacteriaceae</taxon>
        <taxon>Algoriphagus</taxon>
    </lineage>
</organism>
<accession>A0A1I2R4W3</accession>
<feature type="transmembrane region" description="Helical" evidence="1">
    <location>
        <begin position="45"/>
        <end position="62"/>
    </location>
</feature>
<sequence length="135" mass="14494">MKSVILIFFLINLGIYQNLSAQEISKEEQIEHLSSKSLSQKKSGLTLLAFGGVSAGVGYLLLTQSDLLSGEGAFGAALFLIGSTLTIVSIPILISSAVKSKKAANLKLDLQSFKSIQLLQKSNVHFPSVTFTMNF</sequence>
<keyword evidence="1" id="KW-1133">Transmembrane helix</keyword>
<evidence type="ECO:0000313" key="2">
    <source>
        <dbReference type="EMBL" id="SFG35528.1"/>
    </source>
</evidence>
<protein>
    <submittedName>
        <fullName evidence="2">Uncharacterized protein</fullName>
    </submittedName>
</protein>
<dbReference type="EMBL" id="FOPC01000003">
    <property type="protein sequence ID" value="SFG35528.1"/>
    <property type="molecule type" value="Genomic_DNA"/>
</dbReference>
<dbReference type="AlphaFoldDB" id="A0A1I2R4W3"/>
<keyword evidence="3" id="KW-1185">Reference proteome</keyword>
<evidence type="ECO:0000313" key="3">
    <source>
        <dbReference type="Proteomes" id="UP000199642"/>
    </source>
</evidence>
<name>A0A1I2R4W3_9BACT</name>
<keyword evidence="1" id="KW-0812">Transmembrane</keyword>
<feature type="transmembrane region" description="Helical" evidence="1">
    <location>
        <begin position="74"/>
        <end position="94"/>
    </location>
</feature>
<evidence type="ECO:0000256" key="1">
    <source>
        <dbReference type="SAM" id="Phobius"/>
    </source>
</evidence>
<reference evidence="3" key="1">
    <citation type="submission" date="2016-10" db="EMBL/GenBank/DDBJ databases">
        <authorList>
            <person name="Varghese N."/>
            <person name="Submissions S."/>
        </authorList>
    </citation>
    <scope>NUCLEOTIDE SEQUENCE [LARGE SCALE GENOMIC DNA]</scope>
    <source>
        <strain evidence="3">DSM 19315</strain>
    </source>
</reference>
<dbReference type="STRING" id="435880.SAMN04487988_10371"/>
<dbReference type="Proteomes" id="UP000199642">
    <property type="component" value="Unassembled WGS sequence"/>
</dbReference>
<proteinExistence type="predicted"/>
<keyword evidence="1" id="KW-0472">Membrane</keyword>
<dbReference type="RefSeq" id="WP_092789512.1">
    <property type="nucleotide sequence ID" value="NZ_FOPC01000003.1"/>
</dbReference>